<evidence type="ECO:0000313" key="1">
    <source>
        <dbReference type="EMBL" id="RXJ60948.1"/>
    </source>
</evidence>
<dbReference type="OrthoDB" id="5421973at2"/>
<organism evidence="1 2">
    <name type="scientific">Candidatus Marinarcus aquaticus</name>
    <dbReference type="NCBI Taxonomy" id="2044504"/>
    <lineage>
        <taxon>Bacteria</taxon>
        <taxon>Pseudomonadati</taxon>
        <taxon>Campylobacterota</taxon>
        <taxon>Epsilonproteobacteria</taxon>
        <taxon>Campylobacterales</taxon>
        <taxon>Arcobacteraceae</taxon>
        <taxon>Candidatus Marinarcus</taxon>
    </lineage>
</organism>
<gene>
    <name evidence="1" type="ORF">CRV04_02430</name>
</gene>
<dbReference type="AlphaFoldDB" id="A0A4V1LPE8"/>
<evidence type="ECO:0000313" key="2">
    <source>
        <dbReference type="Proteomes" id="UP000290657"/>
    </source>
</evidence>
<keyword evidence="2" id="KW-1185">Reference proteome</keyword>
<protein>
    <submittedName>
        <fullName evidence="1">Uncharacterized protein</fullName>
    </submittedName>
</protein>
<comment type="caution">
    <text evidence="1">The sequence shown here is derived from an EMBL/GenBank/DDBJ whole genome shotgun (WGS) entry which is preliminary data.</text>
</comment>
<reference evidence="1 2" key="1">
    <citation type="submission" date="2017-10" db="EMBL/GenBank/DDBJ databases">
        <title>Genomics of the genus Arcobacter.</title>
        <authorList>
            <person name="Perez-Cataluna A."/>
            <person name="Figueras M.J."/>
        </authorList>
    </citation>
    <scope>NUCLEOTIDE SEQUENCE [LARGE SCALE GENOMIC DNA]</scope>
    <source>
        <strain evidence="1 2">CECT 8987</strain>
    </source>
</reference>
<dbReference type="EMBL" id="PDKN01000001">
    <property type="protein sequence ID" value="RXJ60948.1"/>
    <property type="molecule type" value="Genomic_DNA"/>
</dbReference>
<name>A0A4V1LPE8_9BACT</name>
<sequence length="122" mass="13441">MVDSKIIEAFDLMWGNFPEPATLVHKSKEVIATNTACKVVGLEKGMNCVTHGAPEAHKGCLANKALRSQEATFKKAKYAEKEIISYWLPVDGYPELFIHFGVGATINYNTMPDKGSMHKVAL</sequence>
<accession>A0A4V1LPE8</accession>
<proteinExistence type="predicted"/>
<dbReference type="Proteomes" id="UP000290657">
    <property type="component" value="Unassembled WGS sequence"/>
</dbReference>